<gene>
    <name evidence="3" type="ORF">NC653_024688</name>
</gene>
<reference evidence="3" key="1">
    <citation type="journal article" date="2023" name="Mol. Ecol. Resour.">
        <title>Chromosome-level genome assembly of a triploid poplar Populus alba 'Berolinensis'.</title>
        <authorList>
            <person name="Chen S."/>
            <person name="Yu Y."/>
            <person name="Wang X."/>
            <person name="Wang S."/>
            <person name="Zhang T."/>
            <person name="Zhou Y."/>
            <person name="He R."/>
            <person name="Meng N."/>
            <person name="Wang Y."/>
            <person name="Liu W."/>
            <person name="Liu Z."/>
            <person name="Liu J."/>
            <person name="Guo Q."/>
            <person name="Huang H."/>
            <person name="Sederoff R.R."/>
            <person name="Wang G."/>
            <person name="Qu G."/>
            <person name="Chen S."/>
        </authorList>
    </citation>
    <scope>NUCLEOTIDE SEQUENCE</scope>
    <source>
        <strain evidence="3">SC-2020</strain>
    </source>
</reference>
<evidence type="ECO:0000313" key="3">
    <source>
        <dbReference type="EMBL" id="KAJ6981359.1"/>
    </source>
</evidence>
<dbReference type="Proteomes" id="UP001164929">
    <property type="component" value="Chromosome 10"/>
</dbReference>
<evidence type="ECO:0000256" key="1">
    <source>
        <dbReference type="ARBA" id="ARBA00022630"/>
    </source>
</evidence>
<evidence type="ECO:0000313" key="4">
    <source>
        <dbReference type="Proteomes" id="UP001164929"/>
    </source>
</evidence>
<comment type="caution">
    <text evidence="3">The sequence shown here is derived from an EMBL/GenBank/DDBJ whole genome shotgun (WGS) entry which is preliminary data.</text>
</comment>
<dbReference type="PANTHER" id="PTHR43004">
    <property type="entry name" value="TRK SYSTEM POTASSIUM UPTAKE PROTEIN"/>
    <property type="match status" value="1"/>
</dbReference>
<dbReference type="AlphaFoldDB" id="A0AAD6MA81"/>
<dbReference type="GO" id="GO:0016491">
    <property type="term" value="F:oxidoreductase activity"/>
    <property type="evidence" value="ECO:0007669"/>
    <property type="project" value="InterPro"/>
</dbReference>
<keyword evidence="4" id="KW-1185">Reference proteome</keyword>
<keyword evidence="2" id="KW-0274">FAD</keyword>
<dbReference type="GO" id="GO:0006744">
    <property type="term" value="P:ubiquinone biosynthetic process"/>
    <property type="evidence" value="ECO:0007669"/>
    <property type="project" value="TreeGrafter"/>
</dbReference>
<evidence type="ECO:0000256" key="2">
    <source>
        <dbReference type="ARBA" id="ARBA00022827"/>
    </source>
</evidence>
<dbReference type="InterPro" id="IPR050641">
    <property type="entry name" value="RIFMO-like"/>
</dbReference>
<protein>
    <submittedName>
        <fullName evidence="3">Uncharacterized protein</fullName>
    </submittedName>
</protein>
<dbReference type="PANTHER" id="PTHR43004:SF6">
    <property type="entry name" value="FAD_NAD(P)-BINDING OXIDOREDUCTASE FAMILY PROTEIN"/>
    <property type="match status" value="1"/>
</dbReference>
<dbReference type="GO" id="GO:0005739">
    <property type="term" value="C:mitochondrion"/>
    <property type="evidence" value="ECO:0007669"/>
    <property type="project" value="TreeGrafter"/>
</dbReference>
<dbReference type="EMBL" id="JAQIZT010000010">
    <property type="protein sequence ID" value="KAJ6981359.1"/>
    <property type="molecule type" value="Genomic_DNA"/>
</dbReference>
<dbReference type="Gene3D" id="3.40.30.120">
    <property type="match status" value="1"/>
</dbReference>
<proteinExistence type="predicted"/>
<sequence>MHAEVAEKHASCDNQIILAGDAAPRSPPAGGFEYLSKKSSNSFSWWSMCQMTYIEGAVLVRPDEHIAWRVKSSLDEDPMSEMRMELAMPRQLSWTSELQNFACFGVEELKDES</sequence>
<keyword evidence="1" id="KW-0285">Flavoprotein</keyword>
<name>A0AAD6MA81_9ROSI</name>
<organism evidence="3 4">
    <name type="scientific">Populus alba x Populus x berolinensis</name>
    <dbReference type="NCBI Taxonomy" id="444605"/>
    <lineage>
        <taxon>Eukaryota</taxon>
        <taxon>Viridiplantae</taxon>
        <taxon>Streptophyta</taxon>
        <taxon>Embryophyta</taxon>
        <taxon>Tracheophyta</taxon>
        <taxon>Spermatophyta</taxon>
        <taxon>Magnoliopsida</taxon>
        <taxon>eudicotyledons</taxon>
        <taxon>Gunneridae</taxon>
        <taxon>Pentapetalae</taxon>
        <taxon>rosids</taxon>
        <taxon>fabids</taxon>
        <taxon>Malpighiales</taxon>
        <taxon>Salicaceae</taxon>
        <taxon>Saliceae</taxon>
        <taxon>Populus</taxon>
    </lineage>
</organism>
<accession>A0AAD6MA81</accession>